<keyword evidence="5" id="KW-0547">Nucleotide-binding</keyword>
<organism evidence="9 10">
    <name type="scientific">Sporolactobacillus laevolacticus DSM 442</name>
    <dbReference type="NCBI Taxonomy" id="1395513"/>
    <lineage>
        <taxon>Bacteria</taxon>
        <taxon>Bacillati</taxon>
        <taxon>Bacillota</taxon>
        <taxon>Bacilli</taxon>
        <taxon>Bacillales</taxon>
        <taxon>Sporolactobacillaceae</taxon>
        <taxon>Sporolactobacillus</taxon>
    </lineage>
</organism>
<dbReference type="STRING" id="1395513.P343_14955"/>
<dbReference type="PROSITE" id="PS00211">
    <property type="entry name" value="ABC_TRANSPORTER_1"/>
    <property type="match status" value="1"/>
</dbReference>
<keyword evidence="3" id="KW-0813">Transport</keyword>
<evidence type="ECO:0000313" key="10">
    <source>
        <dbReference type="Proteomes" id="UP000018296"/>
    </source>
</evidence>
<dbReference type="InterPro" id="IPR013563">
    <property type="entry name" value="Oligopep_ABC_C"/>
</dbReference>
<dbReference type="GO" id="GO:0005524">
    <property type="term" value="F:ATP binding"/>
    <property type="evidence" value="ECO:0007669"/>
    <property type="project" value="UniProtKB-KW"/>
</dbReference>
<evidence type="ECO:0000256" key="2">
    <source>
        <dbReference type="ARBA" id="ARBA00005417"/>
    </source>
</evidence>
<dbReference type="RefSeq" id="WP_023511216.1">
    <property type="nucleotide sequence ID" value="NZ_AWTC01000016.1"/>
</dbReference>
<dbReference type="NCBIfam" id="TIGR01727">
    <property type="entry name" value="oligo_HPY"/>
    <property type="match status" value="1"/>
</dbReference>
<dbReference type="AlphaFoldDB" id="V6IWE9"/>
<comment type="similarity">
    <text evidence="2">Belongs to the ABC transporter superfamily.</text>
</comment>
<comment type="caution">
    <text evidence="9">The sequence shown here is derived from an EMBL/GenBank/DDBJ whole genome shotgun (WGS) entry which is preliminary data.</text>
</comment>
<feature type="domain" description="ABC transporter" evidence="8">
    <location>
        <begin position="5"/>
        <end position="255"/>
    </location>
</feature>
<evidence type="ECO:0000313" key="9">
    <source>
        <dbReference type="EMBL" id="EST10876.1"/>
    </source>
</evidence>
<dbReference type="eggNOG" id="COG0444">
    <property type="taxonomic scope" value="Bacteria"/>
</dbReference>
<dbReference type="InterPro" id="IPR017871">
    <property type="entry name" value="ABC_transporter-like_CS"/>
</dbReference>
<dbReference type="Pfam" id="PF08352">
    <property type="entry name" value="oligo_HPY"/>
    <property type="match status" value="1"/>
</dbReference>
<dbReference type="PROSITE" id="PS50893">
    <property type="entry name" value="ABC_TRANSPORTER_2"/>
    <property type="match status" value="1"/>
</dbReference>
<dbReference type="Gene3D" id="3.40.50.300">
    <property type="entry name" value="P-loop containing nucleotide triphosphate hydrolases"/>
    <property type="match status" value="1"/>
</dbReference>
<evidence type="ECO:0000259" key="8">
    <source>
        <dbReference type="PROSITE" id="PS50893"/>
    </source>
</evidence>
<dbReference type="GO" id="GO:0016887">
    <property type="term" value="F:ATP hydrolysis activity"/>
    <property type="evidence" value="ECO:0007669"/>
    <property type="project" value="InterPro"/>
</dbReference>
<dbReference type="GO" id="GO:0005886">
    <property type="term" value="C:plasma membrane"/>
    <property type="evidence" value="ECO:0007669"/>
    <property type="project" value="UniProtKB-SubCell"/>
</dbReference>
<dbReference type="EMBL" id="AWTC01000016">
    <property type="protein sequence ID" value="EST10876.1"/>
    <property type="molecule type" value="Genomic_DNA"/>
</dbReference>
<dbReference type="FunFam" id="3.40.50.300:FF:000016">
    <property type="entry name" value="Oligopeptide ABC transporter ATP-binding component"/>
    <property type="match status" value="1"/>
</dbReference>
<reference evidence="9 10" key="1">
    <citation type="journal article" date="2013" name="Genome Announc.">
        <title>Genome Sequence of Sporolactobacillus laevolacticus DSM442, an Efficient Polymer-Grade D-Lactate Producer from Agricultural Waste Cottonseed as a Nitrogen Source.</title>
        <authorList>
            <person name="Wang H."/>
            <person name="Wang L."/>
            <person name="Ju J."/>
            <person name="Yu B."/>
            <person name="Ma Y."/>
        </authorList>
    </citation>
    <scope>NUCLEOTIDE SEQUENCE [LARGE SCALE GENOMIC DNA]</scope>
    <source>
        <strain evidence="9 10">DSM 442</strain>
    </source>
</reference>
<proteinExistence type="inferred from homology"/>
<dbReference type="Pfam" id="PF00005">
    <property type="entry name" value="ABC_tran"/>
    <property type="match status" value="1"/>
</dbReference>
<name>V6IWE9_9BACL</name>
<evidence type="ECO:0000256" key="1">
    <source>
        <dbReference type="ARBA" id="ARBA00004202"/>
    </source>
</evidence>
<dbReference type="PATRIC" id="fig|1395513.3.peg.3037"/>
<protein>
    <submittedName>
        <fullName evidence="9">Peptide ABC transporter ATP-binding protein</fullName>
    </submittedName>
</protein>
<keyword evidence="6 9" id="KW-0067">ATP-binding</keyword>
<keyword evidence="10" id="KW-1185">Reference proteome</keyword>
<dbReference type="CDD" id="cd03257">
    <property type="entry name" value="ABC_NikE_OppD_transporters"/>
    <property type="match status" value="1"/>
</dbReference>
<dbReference type="InterPro" id="IPR050388">
    <property type="entry name" value="ABC_Ni/Peptide_Import"/>
</dbReference>
<dbReference type="GO" id="GO:0015833">
    <property type="term" value="P:peptide transport"/>
    <property type="evidence" value="ECO:0007669"/>
    <property type="project" value="InterPro"/>
</dbReference>
<evidence type="ECO:0000256" key="3">
    <source>
        <dbReference type="ARBA" id="ARBA00022448"/>
    </source>
</evidence>
<dbReference type="PANTHER" id="PTHR43297:SF2">
    <property type="entry name" value="DIPEPTIDE TRANSPORT ATP-BINDING PROTEIN DPPD"/>
    <property type="match status" value="1"/>
</dbReference>
<dbReference type="InterPro" id="IPR027417">
    <property type="entry name" value="P-loop_NTPase"/>
</dbReference>
<dbReference type="SUPFAM" id="SSF52540">
    <property type="entry name" value="P-loop containing nucleoside triphosphate hydrolases"/>
    <property type="match status" value="1"/>
</dbReference>
<sequence>MEHLLQIDHLDTTYTVHSEERILVHDVCLHLDKGETLCLVGESGSGKSLTMLSVLGLLKNNGRITSGSIRFENQELQNLSDRELDKIRGSKISMIFQDALTSLNPVFTVRNQIEEIIDAHLNLSRKAKKKKVIDLLNQVGLSDHELILKKYPHELSGGQRQRVLIAIALACHPKVLIADEPTTALDVTIQAEIMNLLDQLKRELNMALILITHDMGLVAQMADRVAVMYAGEIIEEANVNDIFLRPKHPYTKALLQSIPDIEHSKAKKIEPIKGRVPENYDQIKGCRFADRCAFRQPACTQNVQSLKKLQESQVRCQFAEQLLNGE</sequence>
<keyword evidence="7" id="KW-0472">Membrane</keyword>
<dbReference type="Proteomes" id="UP000018296">
    <property type="component" value="Unassembled WGS sequence"/>
</dbReference>
<accession>V6IWE9</accession>
<dbReference type="OrthoDB" id="9802264at2"/>
<dbReference type="InterPro" id="IPR003439">
    <property type="entry name" value="ABC_transporter-like_ATP-bd"/>
</dbReference>
<gene>
    <name evidence="9" type="primary">dppD</name>
    <name evidence="9" type="ORF">P343_14955</name>
</gene>
<evidence type="ECO:0000256" key="5">
    <source>
        <dbReference type="ARBA" id="ARBA00022741"/>
    </source>
</evidence>
<evidence type="ECO:0000256" key="6">
    <source>
        <dbReference type="ARBA" id="ARBA00022840"/>
    </source>
</evidence>
<keyword evidence="4" id="KW-1003">Cell membrane</keyword>
<evidence type="ECO:0000256" key="4">
    <source>
        <dbReference type="ARBA" id="ARBA00022475"/>
    </source>
</evidence>
<dbReference type="PANTHER" id="PTHR43297">
    <property type="entry name" value="OLIGOPEPTIDE TRANSPORT ATP-BINDING PROTEIN APPD"/>
    <property type="match status" value="1"/>
</dbReference>
<comment type="subcellular location">
    <subcellularLocation>
        <location evidence="1">Cell membrane</location>
        <topology evidence="1">Peripheral membrane protein</topology>
    </subcellularLocation>
</comment>
<dbReference type="SMART" id="SM00382">
    <property type="entry name" value="AAA"/>
    <property type="match status" value="1"/>
</dbReference>
<dbReference type="InterPro" id="IPR003593">
    <property type="entry name" value="AAA+_ATPase"/>
</dbReference>
<evidence type="ECO:0000256" key="7">
    <source>
        <dbReference type="ARBA" id="ARBA00023136"/>
    </source>
</evidence>